<dbReference type="AlphaFoldDB" id="A0A843XIX6"/>
<comment type="caution">
    <text evidence="1">The sequence shown here is derived from an EMBL/GenBank/DDBJ whole genome shotgun (WGS) entry which is preliminary data.</text>
</comment>
<sequence length="70" mass="8593">MLNFWRRYMFTRPEDLPRARVVWEFTAQTNFRKSMWEARTGQRRSQAVRILRLGWITAWRSMTGRGRIAM</sequence>
<dbReference type="Proteomes" id="UP000652761">
    <property type="component" value="Unassembled WGS sequence"/>
</dbReference>
<keyword evidence="2" id="KW-1185">Reference proteome</keyword>
<dbReference type="EMBL" id="NMUH01008989">
    <property type="protein sequence ID" value="MQM19529.1"/>
    <property type="molecule type" value="Genomic_DNA"/>
</dbReference>
<name>A0A843XIX6_COLES</name>
<proteinExistence type="predicted"/>
<organism evidence="1 2">
    <name type="scientific">Colocasia esculenta</name>
    <name type="common">Wild taro</name>
    <name type="synonym">Arum esculentum</name>
    <dbReference type="NCBI Taxonomy" id="4460"/>
    <lineage>
        <taxon>Eukaryota</taxon>
        <taxon>Viridiplantae</taxon>
        <taxon>Streptophyta</taxon>
        <taxon>Embryophyta</taxon>
        <taxon>Tracheophyta</taxon>
        <taxon>Spermatophyta</taxon>
        <taxon>Magnoliopsida</taxon>
        <taxon>Liliopsida</taxon>
        <taxon>Araceae</taxon>
        <taxon>Aroideae</taxon>
        <taxon>Colocasieae</taxon>
        <taxon>Colocasia</taxon>
    </lineage>
</organism>
<accession>A0A843XIX6</accession>
<protein>
    <submittedName>
        <fullName evidence="1">Uncharacterized protein</fullName>
    </submittedName>
</protein>
<evidence type="ECO:0000313" key="1">
    <source>
        <dbReference type="EMBL" id="MQM19529.1"/>
    </source>
</evidence>
<evidence type="ECO:0000313" key="2">
    <source>
        <dbReference type="Proteomes" id="UP000652761"/>
    </source>
</evidence>
<gene>
    <name evidence="1" type="ORF">Taro_052531</name>
</gene>
<reference evidence="1" key="1">
    <citation type="submission" date="2017-07" db="EMBL/GenBank/DDBJ databases">
        <title>Taro Niue Genome Assembly and Annotation.</title>
        <authorList>
            <person name="Atibalentja N."/>
            <person name="Keating K."/>
            <person name="Fields C.J."/>
        </authorList>
    </citation>
    <scope>NUCLEOTIDE SEQUENCE</scope>
    <source>
        <strain evidence="1">Niue_2</strain>
        <tissue evidence="1">Leaf</tissue>
    </source>
</reference>